<feature type="region of interest" description="Disordered" evidence="1">
    <location>
        <begin position="1"/>
        <end position="40"/>
    </location>
</feature>
<protein>
    <submittedName>
        <fullName evidence="3">Uncharacterized protein</fullName>
    </submittedName>
</protein>
<proteinExistence type="predicted"/>
<feature type="transmembrane region" description="Helical" evidence="2">
    <location>
        <begin position="43"/>
        <end position="64"/>
    </location>
</feature>
<accession>A0A0W8E2F5</accession>
<keyword evidence="2" id="KW-1133">Transmembrane helix</keyword>
<reference evidence="3" key="1">
    <citation type="journal article" date="2015" name="Proc. Natl. Acad. Sci. U.S.A.">
        <title>Networks of energetic and metabolic interactions define dynamics in microbial communities.</title>
        <authorList>
            <person name="Embree M."/>
            <person name="Liu J.K."/>
            <person name="Al-Bassam M.M."/>
            <person name="Zengler K."/>
        </authorList>
    </citation>
    <scope>NUCLEOTIDE SEQUENCE</scope>
</reference>
<gene>
    <name evidence="3" type="ORF">ASZ90_020131</name>
</gene>
<evidence type="ECO:0000256" key="2">
    <source>
        <dbReference type="SAM" id="Phobius"/>
    </source>
</evidence>
<name>A0A0W8E2F5_9ZZZZ</name>
<evidence type="ECO:0000256" key="1">
    <source>
        <dbReference type="SAM" id="MobiDB-lite"/>
    </source>
</evidence>
<keyword evidence="2" id="KW-0472">Membrane</keyword>
<comment type="caution">
    <text evidence="3">The sequence shown here is derived from an EMBL/GenBank/DDBJ whole genome shotgun (WGS) entry which is preliminary data.</text>
</comment>
<sequence length="297" mass="31838">MGQMGGTGVPPQTPHQYPPHNNYGGDPPRGEYRPPQTRSRKSPVGIVALALILLTLMAGGVYVYKALNLGDKNQAQPTGGTSSVGQLLDSIKGGSGGVSPDFSKPETYLPAPGLRMNYYEMYMDGDEGPLELVSANIIPNAAVSDAAMFTDGDGITYGGVCHYFKKTDGSIAYIFDDDPSFSYPYLPSLVQPGRSWTHSSEYGDIVYVIKQVGASCTLDCGIIDNCVLVEEDNQIFGIREAAYYAPGLGLVLRQSIPDGANVYRLTSYQQIDVGEARAILSAHSVNHEQINSQLAGQ</sequence>
<evidence type="ECO:0000313" key="3">
    <source>
        <dbReference type="EMBL" id="KUG02499.1"/>
    </source>
</evidence>
<dbReference type="EMBL" id="LNQE01001918">
    <property type="protein sequence ID" value="KUG02499.1"/>
    <property type="molecule type" value="Genomic_DNA"/>
</dbReference>
<dbReference type="AlphaFoldDB" id="A0A0W8E2F5"/>
<organism evidence="3">
    <name type="scientific">hydrocarbon metagenome</name>
    <dbReference type="NCBI Taxonomy" id="938273"/>
    <lineage>
        <taxon>unclassified sequences</taxon>
        <taxon>metagenomes</taxon>
        <taxon>ecological metagenomes</taxon>
    </lineage>
</organism>
<keyword evidence="2" id="KW-0812">Transmembrane</keyword>